<evidence type="ECO:0000313" key="1">
    <source>
        <dbReference type="EMBL" id="KKM14872.1"/>
    </source>
</evidence>
<sequence length="121" mass="13468">MTKKPKIDKRKLWGKFDRSQSLHHKLHRLVVAKGNDIPWTEEGVSIHNANGINGWQLMGILGVAAVFGMLLWKPLQITPNAAPPPATTQTAPPMEAQKYRVSFWGEDGEEIKVDRSQGGSE</sequence>
<gene>
    <name evidence="1" type="ORF">LCGC14_1701780</name>
</gene>
<comment type="caution">
    <text evidence="1">The sequence shown here is derived from an EMBL/GenBank/DDBJ whole genome shotgun (WGS) entry which is preliminary data.</text>
</comment>
<proteinExistence type="predicted"/>
<reference evidence="1" key="1">
    <citation type="journal article" date="2015" name="Nature">
        <title>Complex archaea that bridge the gap between prokaryotes and eukaryotes.</title>
        <authorList>
            <person name="Spang A."/>
            <person name="Saw J.H."/>
            <person name="Jorgensen S.L."/>
            <person name="Zaremba-Niedzwiedzka K."/>
            <person name="Martijn J."/>
            <person name="Lind A.E."/>
            <person name="van Eijk R."/>
            <person name="Schleper C."/>
            <person name="Guy L."/>
            <person name="Ettema T.J."/>
        </authorList>
    </citation>
    <scope>NUCLEOTIDE SEQUENCE</scope>
</reference>
<name>A0A0F9HI84_9ZZZZ</name>
<accession>A0A0F9HI84</accession>
<organism evidence="1">
    <name type="scientific">marine sediment metagenome</name>
    <dbReference type="NCBI Taxonomy" id="412755"/>
    <lineage>
        <taxon>unclassified sequences</taxon>
        <taxon>metagenomes</taxon>
        <taxon>ecological metagenomes</taxon>
    </lineage>
</organism>
<dbReference type="EMBL" id="LAZR01015047">
    <property type="protein sequence ID" value="KKM14872.1"/>
    <property type="molecule type" value="Genomic_DNA"/>
</dbReference>
<protein>
    <submittedName>
        <fullName evidence="1">Uncharacterized protein</fullName>
    </submittedName>
</protein>
<dbReference type="AlphaFoldDB" id="A0A0F9HI84"/>